<dbReference type="AlphaFoldDB" id="A0A1H7WED2"/>
<sequence>MLKAALLYFARNGAFDPVQVHPSIEIAAINGNCNVTKGTQCEEAAGNKVVNPWTRTGQQTYPGGAIVPETGKYIVCPGPAVSAGPRLAGYSFYDRLTKLESLNLAGCRLGKLIHEDDPAGIFEFGKPIEDPGFQFLFKFLRGCKP</sequence>
<dbReference type="Proteomes" id="UP000198744">
    <property type="component" value="Unassembled WGS sequence"/>
</dbReference>
<evidence type="ECO:0000313" key="2">
    <source>
        <dbReference type="Proteomes" id="UP000198744"/>
    </source>
</evidence>
<gene>
    <name evidence="1" type="ORF">SAMN04489760_10684</name>
</gene>
<evidence type="ECO:0000313" key="1">
    <source>
        <dbReference type="EMBL" id="SEM19388.1"/>
    </source>
</evidence>
<accession>A0A1H7WED2</accession>
<name>A0A1H7WED2_9BACT</name>
<organism evidence="1 2">
    <name type="scientific">Syntrophus gentianae</name>
    <dbReference type="NCBI Taxonomy" id="43775"/>
    <lineage>
        <taxon>Bacteria</taxon>
        <taxon>Pseudomonadati</taxon>
        <taxon>Thermodesulfobacteriota</taxon>
        <taxon>Syntrophia</taxon>
        <taxon>Syntrophales</taxon>
        <taxon>Syntrophaceae</taxon>
        <taxon>Syntrophus</taxon>
    </lineage>
</organism>
<protein>
    <submittedName>
        <fullName evidence="1">Uncharacterized protein</fullName>
    </submittedName>
</protein>
<dbReference type="EMBL" id="FOBS01000006">
    <property type="protein sequence ID" value="SEM19388.1"/>
    <property type="molecule type" value="Genomic_DNA"/>
</dbReference>
<keyword evidence="2" id="KW-1185">Reference proteome</keyword>
<reference evidence="1 2" key="1">
    <citation type="submission" date="2016-10" db="EMBL/GenBank/DDBJ databases">
        <authorList>
            <person name="de Groot N.N."/>
        </authorList>
    </citation>
    <scope>NUCLEOTIDE SEQUENCE [LARGE SCALE GENOMIC DNA]</scope>
    <source>
        <strain evidence="1 2">DSM 8423</strain>
    </source>
</reference>
<proteinExistence type="predicted"/>